<keyword evidence="8" id="KW-0206">Cytoskeleton</keyword>
<evidence type="ECO:0000256" key="7">
    <source>
        <dbReference type="ARBA" id="ARBA00023054"/>
    </source>
</evidence>
<name>A0A6J0MGA1_RAPSA</name>
<feature type="region of interest" description="Disordered" evidence="11">
    <location>
        <begin position="480"/>
        <end position="584"/>
    </location>
</feature>
<dbReference type="Pfam" id="PF03999">
    <property type="entry name" value="MAP65_ASE1"/>
    <property type="match status" value="1"/>
</dbReference>
<dbReference type="PANTHER" id="PTHR19321:SF32">
    <property type="entry name" value="65-KDA MICROTUBULE-ASSOCIATED PROTEIN 1"/>
    <property type="match status" value="1"/>
</dbReference>
<evidence type="ECO:0000313" key="12">
    <source>
        <dbReference type="Proteomes" id="UP000504610"/>
    </source>
</evidence>
<dbReference type="GO" id="GO:0000226">
    <property type="term" value="P:microtubule cytoskeleton organization"/>
    <property type="evidence" value="ECO:0007669"/>
    <property type="project" value="InterPro"/>
</dbReference>
<dbReference type="GO" id="GO:0000911">
    <property type="term" value="P:cytokinesis by cell plate formation"/>
    <property type="evidence" value="ECO:0007669"/>
    <property type="project" value="TreeGrafter"/>
</dbReference>
<accession>A0A6J0MGA1</accession>
<dbReference type="GO" id="GO:0005819">
    <property type="term" value="C:spindle"/>
    <property type="evidence" value="ECO:0007669"/>
    <property type="project" value="TreeGrafter"/>
</dbReference>
<dbReference type="GO" id="GO:0005634">
    <property type="term" value="C:nucleus"/>
    <property type="evidence" value="ECO:0007669"/>
    <property type="project" value="UniProtKB-SubCell"/>
</dbReference>
<evidence type="ECO:0000256" key="8">
    <source>
        <dbReference type="ARBA" id="ARBA00023212"/>
    </source>
</evidence>
<evidence type="ECO:0000256" key="2">
    <source>
        <dbReference type="ARBA" id="ARBA00004245"/>
    </source>
</evidence>
<evidence type="ECO:0000313" key="13">
    <source>
        <dbReference type="RefSeq" id="XP_018470953.2"/>
    </source>
</evidence>
<sequence length="584" mass="65405">MVVTDAESPHLGEITCGTLLQKLQEIWDEVGESDEQRDKMLLQIEQECLDVYKRKVEQAAKSRAELLQTLSDANAELSSLTTSLGEKSFANGIPDKSHGTIKEQLAAIAPALEQLWQQKEERVRDFSDVQSQIQKISGEIAGGLSSELPPIVDESDLSLKKLDSFHSQLQELQKEKSDRLQKVLEFVSTVHDLCAVLGLDFLTTVTEVHPSLDEETGAQSKSISNETLSRLAKTVLTLEDDKKQRLQKLQELAAQLIDLWNLMDTPEEERELFDHVTCNISASVDEVTSPGALAHDLIKQAEVEVDRLDQLKASRMKEIAFKKQCELEEIYARAHVETNPESARERIMSLIDSGNVEHTELLADMDSQIAKAKEEAFSRKDILDRVEKWMSACEEESWLEDYNRDHNRYSASRGAHLNLKRAEKARILVSKIPAMVDTLVAKIRGWEEEHSISFAYDGVPLLAMLDEYVMLRQEREDEKRRLREQKKVQEQPHVEQDSGFSTRPSPARPVSAKKPVGARANNGTPNRRLSLNANQNGSRSIAKEGERRGSLNRTAAPTNYVAISKEEAASSPGSGAADHVQASP</sequence>
<dbReference type="Gene3D" id="1.20.58.1520">
    <property type="match status" value="1"/>
</dbReference>
<protein>
    <submittedName>
        <fullName evidence="13">65-kDa microtubule-associated protein 1</fullName>
    </submittedName>
</protein>
<feature type="compositionally biased region" description="Basic and acidic residues" evidence="11">
    <location>
        <begin position="480"/>
        <end position="496"/>
    </location>
</feature>
<evidence type="ECO:0000256" key="9">
    <source>
        <dbReference type="ARBA" id="ARBA00023242"/>
    </source>
</evidence>
<dbReference type="InterPro" id="IPR007145">
    <property type="entry name" value="MAP65_Ase1_PRC1"/>
</dbReference>
<dbReference type="OrthoDB" id="642895at2759"/>
<proteinExistence type="inferred from homology"/>
<gene>
    <name evidence="13" type="primary">LOC108842517</name>
</gene>
<dbReference type="PANTHER" id="PTHR19321">
    <property type="entry name" value="PROTEIN REGULATOR OF CYTOKINESIS 1 PRC1-RELATED"/>
    <property type="match status" value="1"/>
</dbReference>
<reference evidence="12" key="1">
    <citation type="journal article" date="2019" name="Database">
        <title>The radish genome database (RadishGD): an integrated information resource for radish genomics.</title>
        <authorList>
            <person name="Yu H.J."/>
            <person name="Baek S."/>
            <person name="Lee Y.J."/>
            <person name="Cho A."/>
            <person name="Mun J.H."/>
        </authorList>
    </citation>
    <scope>NUCLEOTIDE SEQUENCE [LARGE SCALE GENOMIC DNA]</scope>
    <source>
        <strain evidence="12">cv. WK10039</strain>
    </source>
</reference>
<feature type="compositionally biased region" description="Polar residues" evidence="11">
    <location>
        <begin position="521"/>
        <end position="539"/>
    </location>
</feature>
<evidence type="ECO:0000256" key="10">
    <source>
        <dbReference type="SAM" id="Coils"/>
    </source>
</evidence>
<dbReference type="GO" id="GO:0008017">
    <property type="term" value="F:microtubule binding"/>
    <property type="evidence" value="ECO:0007669"/>
    <property type="project" value="InterPro"/>
</dbReference>
<evidence type="ECO:0000256" key="4">
    <source>
        <dbReference type="ARBA" id="ARBA00022490"/>
    </source>
</evidence>
<dbReference type="AlphaFoldDB" id="A0A6J0MGA1"/>
<keyword evidence="6" id="KW-0493">Microtubule</keyword>
<keyword evidence="9" id="KW-0539">Nucleus</keyword>
<evidence type="ECO:0000256" key="6">
    <source>
        <dbReference type="ARBA" id="ARBA00022701"/>
    </source>
</evidence>
<evidence type="ECO:0000256" key="5">
    <source>
        <dbReference type="ARBA" id="ARBA00022553"/>
    </source>
</evidence>
<keyword evidence="7 10" id="KW-0175">Coiled coil</keyword>
<dbReference type="GO" id="GO:0005874">
    <property type="term" value="C:microtubule"/>
    <property type="evidence" value="ECO:0007669"/>
    <property type="project" value="UniProtKB-KW"/>
</dbReference>
<dbReference type="GeneID" id="108842517"/>
<dbReference type="RefSeq" id="XP_018470953.2">
    <property type="nucleotide sequence ID" value="XM_018615451.2"/>
</dbReference>
<dbReference type="FunFam" id="1.20.58.1520:FF:000002">
    <property type="entry name" value="65-kDa microtubule-associated protein 6"/>
    <property type="match status" value="1"/>
</dbReference>
<dbReference type="KEGG" id="rsz:108842517"/>
<comment type="similarity">
    <text evidence="3">Belongs to the MAP65/ASE1 family.</text>
</comment>
<dbReference type="Gene3D" id="6.10.140.180">
    <property type="match status" value="1"/>
</dbReference>
<evidence type="ECO:0000256" key="3">
    <source>
        <dbReference type="ARBA" id="ARBA00006187"/>
    </source>
</evidence>
<feature type="coiled-coil region" evidence="10">
    <location>
        <begin position="49"/>
        <end position="76"/>
    </location>
</feature>
<evidence type="ECO:0000256" key="1">
    <source>
        <dbReference type="ARBA" id="ARBA00004123"/>
    </source>
</evidence>
<keyword evidence="12" id="KW-1185">Reference proteome</keyword>
<evidence type="ECO:0000256" key="11">
    <source>
        <dbReference type="SAM" id="MobiDB-lite"/>
    </source>
</evidence>
<keyword evidence="4" id="KW-0963">Cytoplasm</keyword>
<dbReference type="Proteomes" id="UP000504610">
    <property type="component" value="Chromosome 2"/>
</dbReference>
<reference evidence="13" key="2">
    <citation type="submission" date="2025-08" db="UniProtKB">
        <authorList>
            <consortium name="RefSeq"/>
        </authorList>
    </citation>
    <scope>IDENTIFICATION</scope>
    <source>
        <tissue evidence="13">Leaf</tissue>
    </source>
</reference>
<keyword evidence="5" id="KW-0597">Phosphoprotein</keyword>
<comment type="subcellular location">
    <subcellularLocation>
        <location evidence="2">Cytoplasm</location>
        <location evidence="2">Cytoskeleton</location>
    </subcellularLocation>
    <subcellularLocation>
        <location evidence="1">Nucleus</location>
    </subcellularLocation>
</comment>
<dbReference type="GO" id="GO:0005737">
    <property type="term" value="C:cytoplasm"/>
    <property type="evidence" value="ECO:0007669"/>
    <property type="project" value="TreeGrafter"/>
</dbReference>
<organism evidence="12 13">
    <name type="scientific">Raphanus sativus</name>
    <name type="common">Radish</name>
    <name type="synonym">Raphanus raphanistrum var. sativus</name>
    <dbReference type="NCBI Taxonomy" id="3726"/>
    <lineage>
        <taxon>Eukaryota</taxon>
        <taxon>Viridiplantae</taxon>
        <taxon>Streptophyta</taxon>
        <taxon>Embryophyta</taxon>
        <taxon>Tracheophyta</taxon>
        <taxon>Spermatophyta</taxon>
        <taxon>Magnoliopsida</taxon>
        <taxon>eudicotyledons</taxon>
        <taxon>Gunneridae</taxon>
        <taxon>Pentapetalae</taxon>
        <taxon>rosids</taxon>
        <taxon>malvids</taxon>
        <taxon>Brassicales</taxon>
        <taxon>Brassicaceae</taxon>
        <taxon>Brassiceae</taxon>
        <taxon>Raphanus</taxon>
    </lineage>
</organism>